<comment type="subcellular location">
    <subcellularLocation>
        <location evidence="12">Cytoplasm</location>
    </subcellularLocation>
</comment>
<accession>A0A3D8L419</accession>
<dbReference type="GO" id="GO:0046872">
    <property type="term" value="F:metal ion binding"/>
    <property type="evidence" value="ECO:0007669"/>
    <property type="project" value="UniProtKB-KW"/>
</dbReference>
<feature type="active site" description="Proton acceptor" evidence="12">
    <location>
        <position position="257"/>
    </location>
</feature>
<evidence type="ECO:0000256" key="11">
    <source>
        <dbReference type="ARBA" id="ARBA00023277"/>
    </source>
</evidence>
<dbReference type="UniPathway" id="UPA00916">
    <property type="reaction ID" value="UER00889"/>
</dbReference>
<evidence type="ECO:0000256" key="1">
    <source>
        <dbReference type="ARBA" id="ARBA00005380"/>
    </source>
</evidence>
<dbReference type="InterPro" id="IPR002173">
    <property type="entry name" value="Carboh/pur_kinase_PfkB_CS"/>
</dbReference>
<reference evidence="15" key="1">
    <citation type="submission" date="2018-08" db="EMBL/GenBank/DDBJ databases">
        <authorList>
            <person name="Liu Z.-W."/>
            <person name="Du Z.-J."/>
        </authorList>
    </citation>
    <scope>NUCLEOTIDE SEQUENCE [LARGE SCALE GENOMIC DNA]</scope>
    <source>
        <strain evidence="15">H4X</strain>
    </source>
</reference>
<dbReference type="PROSITE" id="PS00583">
    <property type="entry name" value="PFKB_KINASES_1"/>
    <property type="match status" value="1"/>
</dbReference>
<feature type="binding site" evidence="12">
    <location>
        <position position="292"/>
    </location>
    <ligand>
        <name>K(+)</name>
        <dbReference type="ChEBI" id="CHEBI:29103"/>
    </ligand>
</feature>
<dbReference type="Proteomes" id="UP000256708">
    <property type="component" value="Unassembled WGS sequence"/>
</dbReference>
<comment type="function">
    <text evidence="12">Catalyzes the phosphorylation of ribose at O-5 in a reaction requiring ATP and magnesium. The resulting D-ribose-5-phosphate can then be used either for sythesis of nucleotides, histidine, and tryptophan, or as a component of the pentose phosphate pathway.</text>
</comment>
<dbReference type="Gene3D" id="3.40.1190.20">
    <property type="match status" value="1"/>
</dbReference>
<feature type="binding site" evidence="12">
    <location>
        <position position="257"/>
    </location>
    <ligand>
        <name>substrate</name>
    </ligand>
</feature>
<evidence type="ECO:0000313" key="14">
    <source>
        <dbReference type="EMBL" id="RDV12007.1"/>
    </source>
</evidence>
<evidence type="ECO:0000313" key="15">
    <source>
        <dbReference type="Proteomes" id="UP000256708"/>
    </source>
</evidence>
<evidence type="ECO:0000256" key="12">
    <source>
        <dbReference type="HAMAP-Rule" id="MF_01987"/>
    </source>
</evidence>
<keyword evidence="10 12" id="KW-0630">Potassium</keyword>
<evidence type="ECO:0000256" key="3">
    <source>
        <dbReference type="ARBA" id="ARBA00016943"/>
    </source>
</evidence>
<evidence type="ECO:0000256" key="6">
    <source>
        <dbReference type="ARBA" id="ARBA00022741"/>
    </source>
</evidence>
<comment type="caution">
    <text evidence="12">Lacks conserved residue(s) required for the propagation of feature annotation.</text>
</comment>
<evidence type="ECO:0000256" key="9">
    <source>
        <dbReference type="ARBA" id="ARBA00022842"/>
    </source>
</evidence>
<feature type="binding site" evidence="12">
    <location>
        <begin position="225"/>
        <end position="230"/>
    </location>
    <ligand>
        <name>ATP</name>
        <dbReference type="ChEBI" id="CHEBI:30616"/>
    </ligand>
</feature>
<dbReference type="PANTHER" id="PTHR10584:SF166">
    <property type="entry name" value="RIBOKINASE"/>
    <property type="match status" value="1"/>
</dbReference>
<keyword evidence="8 12" id="KW-0067">ATP-binding</keyword>
<dbReference type="OrthoDB" id="9775849at2"/>
<gene>
    <name evidence="12" type="primary">rbsK</name>
    <name evidence="14" type="ORF">DXT99_23030</name>
</gene>
<comment type="pathway">
    <text evidence="12">Carbohydrate metabolism; D-ribose degradation; D-ribose 5-phosphate from beta-D-ribopyranose: step 2/2.</text>
</comment>
<feature type="binding site" evidence="12">
    <location>
        <position position="145"/>
    </location>
    <ligand>
        <name>substrate</name>
    </ligand>
</feature>
<comment type="similarity">
    <text evidence="1">Belongs to the carbohydrate kinase pfkB family.</text>
</comment>
<proteinExistence type="inferred from homology"/>
<feature type="binding site" evidence="12">
    <location>
        <position position="251"/>
    </location>
    <ligand>
        <name>K(+)</name>
        <dbReference type="ChEBI" id="CHEBI:29103"/>
    </ligand>
</feature>
<comment type="catalytic activity">
    <reaction evidence="12">
        <text>D-ribose + ATP = D-ribose 5-phosphate + ADP + H(+)</text>
        <dbReference type="Rhea" id="RHEA:13697"/>
        <dbReference type="ChEBI" id="CHEBI:15378"/>
        <dbReference type="ChEBI" id="CHEBI:30616"/>
        <dbReference type="ChEBI" id="CHEBI:47013"/>
        <dbReference type="ChEBI" id="CHEBI:78346"/>
        <dbReference type="ChEBI" id="CHEBI:456216"/>
        <dbReference type="EC" id="2.7.1.15"/>
    </reaction>
</comment>
<dbReference type="GO" id="GO:0019303">
    <property type="term" value="P:D-ribose catabolic process"/>
    <property type="evidence" value="ECO:0007669"/>
    <property type="project" value="UniProtKB-UniRule"/>
</dbReference>
<feature type="binding site" evidence="12">
    <location>
        <position position="253"/>
    </location>
    <ligand>
        <name>K(+)</name>
        <dbReference type="ChEBI" id="CHEBI:29103"/>
    </ligand>
</feature>
<feature type="binding site" evidence="12">
    <location>
        <position position="287"/>
    </location>
    <ligand>
        <name>K(+)</name>
        <dbReference type="ChEBI" id="CHEBI:29103"/>
    </ligand>
</feature>
<keyword evidence="6 12" id="KW-0547">Nucleotide-binding</keyword>
<keyword evidence="4 12" id="KW-0808">Transferase</keyword>
<feature type="binding site" evidence="12">
    <location>
        <position position="189"/>
    </location>
    <ligand>
        <name>ATP</name>
        <dbReference type="ChEBI" id="CHEBI:30616"/>
    </ligand>
</feature>
<comment type="activity regulation">
    <text evidence="12">Activated by a monovalent cation that binds near, but not in, the active site. The most likely occupant of the site in vivo is potassium. Ion binding induces a conformational change that may alter substrate affinity.</text>
</comment>
<keyword evidence="7 12" id="KW-0418">Kinase</keyword>
<keyword evidence="15" id="KW-1185">Reference proteome</keyword>
<dbReference type="InterPro" id="IPR011877">
    <property type="entry name" value="Ribokinase"/>
</dbReference>
<comment type="similarity">
    <text evidence="12">Belongs to the carbohydrate kinase PfkB family. Ribokinase subfamily.</text>
</comment>
<evidence type="ECO:0000256" key="7">
    <source>
        <dbReference type="ARBA" id="ARBA00022777"/>
    </source>
</evidence>
<feature type="domain" description="Carbohydrate kinase PfkB" evidence="13">
    <location>
        <begin position="6"/>
        <end position="299"/>
    </location>
</feature>
<protein>
    <recommendedName>
        <fullName evidence="3 12">Ribokinase</fullName>
        <shortName evidence="12">RK</shortName>
        <ecNumber evidence="2 12">2.7.1.15</ecNumber>
    </recommendedName>
</protein>
<dbReference type="CDD" id="cd01174">
    <property type="entry name" value="ribokinase"/>
    <property type="match status" value="1"/>
</dbReference>
<keyword evidence="5 12" id="KW-0479">Metal-binding</keyword>
<dbReference type="InterPro" id="IPR011611">
    <property type="entry name" value="PfkB_dom"/>
</dbReference>
<evidence type="ECO:0000256" key="2">
    <source>
        <dbReference type="ARBA" id="ARBA00012035"/>
    </source>
</evidence>
<dbReference type="Pfam" id="PF00294">
    <property type="entry name" value="PfkB"/>
    <property type="match status" value="1"/>
</dbReference>
<feature type="binding site" evidence="12">
    <location>
        <begin position="41"/>
        <end position="45"/>
    </location>
    <ligand>
        <name>substrate</name>
    </ligand>
</feature>
<keyword evidence="12" id="KW-0963">Cytoplasm</keyword>
<organism evidence="14 15">
    <name type="scientific">Pontibacter diazotrophicus</name>
    <dbReference type="NCBI Taxonomy" id="1400979"/>
    <lineage>
        <taxon>Bacteria</taxon>
        <taxon>Pseudomonadati</taxon>
        <taxon>Bacteroidota</taxon>
        <taxon>Cytophagia</taxon>
        <taxon>Cytophagales</taxon>
        <taxon>Hymenobacteraceae</taxon>
        <taxon>Pontibacter</taxon>
    </lineage>
</organism>
<keyword evidence="11 12" id="KW-0119">Carbohydrate metabolism</keyword>
<dbReference type="GO" id="GO:0005829">
    <property type="term" value="C:cytosol"/>
    <property type="evidence" value="ECO:0007669"/>
    <property type="project" value="TreeGrafter"/>
</dbReference>
<dbReference type="SUPFAM" id="SSF53613">
    <property type="entry name" value="Ribokinase-like"/>
    <property type="match status" value="1"/>
</dbReference>
<evidence type="ECO:0000256" key="4">
    <source>
        <dbReference type="ARBA" id="ARBA00022679"/>
    </source>
</evidence>
<dbReference type="GO" id="GO:0005524">
    <property type="term" value="F:ATP binding"/>
    <property type="evidence" value="ECO:0007669"/>
    <property type="project" value="UniProtKB-UniRule"/>
</dbReference>
<dbReference type="EC" id="2.7.1.15" evidence="2 12"/>
<comment type="subunit">
    <text evidence="12">Homodimer.</text>
</comment>
<feature type="binding site" evidence="12">
    <location>
        <begin position="256"/>
        <end position="257"/>
    </location>
    <ligand>
        <name>ATP</name>
        <dbReference type="ChEBI" id="CHEBI:30616"/>
    </ligand>
</feature>
<dbReference type="InterPro" id="IPR002139">
    <property type="entry name" value="Ribo/fructo_kinase"/>
</dbReference>
<dbReference type="PROSITE" id="PS00584">
    <property type="entry name" value="PFKB_KINASES_2"/>
    <property type="match status" value="1"/>
</dbReference>
<dbReference type="AlphaFoldDB" id="A0A3D8L419"/>
<dbReference type="GO" id="GO:0004747">
    <property type="term" value="F:ribokinase activity"/>
    <property type="evidence" value="ECO:0007669"/>
    <property type="project" value="UniProtKB-UniRule"/>
</dbReference>
<evidence type="ECO:0000259" key="13">
    <source>
        <dbReference type="Pfam" id="PF00294"/>
    </source>
</evidence>
<dbReference type="InterPro" id="IPR029056">
    <property type="entry name" value="Ribokinase-like"/>
</dbReference>
<comment type="cofactor">
    <cofactor evidence="12">
        <name>Mg(2+)</name>
        <dbReference type="ChEBI" id="CHEBI:18420"/>
    </cofactor>
    <text evidence="12">Requires a divalent cation, most likely magnesium in vivo, as an electrophilic catalyst to aid phosphoryl group transfer. It is the chelate of the metal and the nucleotide that is the actual substrate.</text>
</comment>
<evidence type="ECO:0000256" key="5">
    <source>
        <dbReference type="ARBA" id="ARBA00022723"/>
    </source>
</evidence>
<dbReference type="HAMAP" id="MF_01987">
    <property type="entry name" value="Ribokinase"/>
    <property type="match status" value="1"/>
</dbReference>
<feature type="binding site" evidence="12">
    <location>
        <position position="290"/>
    </location>
    <ligand>
        <name>K(+)</name>
        <dbReference type="ChEBI" id="CHEBI:29103"/>
    </ligand>
</feature>
<dbReference type="RefSeq" id="WP_115567948.1">
    <property type="nucleotide sequence ID" value="NZ_QRGR01000035.1"/>
</dbReference>
<comment type="caution">
    <text evidence="14">The sequence shown here is derived from an EMBL/GenBank/DDBJ whole genome shotgun (WGS) entry which is preliminary data.</text>
</comment>
<feature type="binding site" evidence="12">
    <location>
        <begin position="13"/>
        <end position="15"/>
    </location>
    <ligand>
        <name>substrate</name>
    </ligand>
</feature>
<evidence type="ECO:0000256" key="8">
    <source>
        <dbReference type="ARBA" id="ARBA00022840"/>
    </source>
</evidence>
<dbReference type="EMBL" id="QRGR01000035">
    <property type="protein sequence ID" value="RDV12007.1"/>
    <property type="molecule type" value="Genomic_DNA"/>
</dbReference>
<dbReference type="PRINTS" id="PR00990">
    <property type="entry name" value="RIBOKINASE"/>
</dbReference>
<keyword evidence="9 12" id="KW-0460">Magnesium</keyword>
<evidence type="ECO:0000256" key="10">
    <source>
        <dbReference type="ARBA" id="ARBA00022958"/>
    </source>
</evidence>
<sequence length="312" mass="33879">MKQAIIISLGSINKDIQVRTERWPEPGETLLSQDYMTLGGGKAANRAYLVRKLGAPSLLLARTGDDEEAKEALQPLKEAGVNLEHVKQRKGQRTGLSMVVVRADGKKTIILSANANQKWEQEGPDLVEQVISEAPEDSVLAVDLEIPAAVAGKALQAAKKRNFQVVLDPSPTHALKAEYYELANFLTPNKSEAESMVGFEIENKEDGFRACEAIQEKGARHVIVKLGKEGYVMLSDNERHFVPAPDVQVTDTTGAGDAFAGALAFALWEKQDALSALRFAVTASSLATETYGSQPAYPDRATIENKMAAFEL</sequence>
<dbReference type="PANTHER" id="PTHR10584">
    <property type="entry name" value="SUGAR KINASE"/>
    <property type="match status" value="1"/>
</dbReference>
<name>A0A3D8L419_9BACT</name>